<reference evidence="3" key="2">
    <citation type="journal article" date="2014" name="ISME J.">
        <title>Microbial stratification in low pH oxic and suboxic macroscopic growths along an acid mine drainage.</title>
        <authorList>
            <person name="Mendez-Garcia C."/>
            <person name="Mesa V."/>
            <person name="Sprenger R.R."/>
            <person name="Richter M."/>
            <person name="Diez M.S."/>
            <person name="Solano J."/>
            <person name="Bargiela R."/>
            <person name="Golyshina O.V."/>
            <person name="Manteca A."/>
            <person name="Ramos J.L."/>
            <person name="Gallego J.R."/>
            <person name="Llorente I."/>
            <person name="Martins Dos Santos V.A."/>
            <person name="Jensen O.N."/>
            <person name="Pelaez A.I."/>
            <person name="Sanchez J."/>
            <person name="Ferrer M."/>
        </authorList>
    </citation>
    <scope>NUCLEOTIDE SEQUENCE</scope>
</reference>
<feature type="non-terminal residue" evidence="3">
    <location>
        <position position="1"/>
    </location>
</feature>
<dbReference type="EMBL" id="AUZZ01006088">
    <property type="protein sequence ID" value="EQD47400.1"/>
    <property type="molecule type" value="Genomic_DNA"/>
</dbReference>
<organism evidence="3">
    <name type="scientific">mine drainage metagenome</name>
    <dbReference type="NCBI Taxonomy" id="410659"/>
    <lineage>
        <taxon>unclassified sequences</taxon>
        <taxon>metagenomes</taxon>
        <taxon>ecological metagenomes</taxon>
    </lineage>
</organism>
<dbReference type="PRINTS" id="PR00830">
    <property type="entry name" value="ENDOLAPTASE"/>
</dbReference>
<keyword evidence="1" id="KW-0472">Membrane</keyword>
<evidence type="ECO:0000313" key="3">
    <source>
        <dbReference type="EMBL" id="EQD47400.1"/>
    </source>
</evidence>
<accession>T1AZ61</accession>
<feature type="transmembrane region" description="Helical" evidence="1">
    <location>
        <begin position="559"/>
        <end position="585"/>
    </location>
</feature>
<gene>
    <name evidence="3" type="ORF">B2A_08451</name>
</gene>
<evidence type="ECO:0000256" key="1">
    <source>
        <dbReference type="SAM" id="Phobius"/>
    </source>
</evidence>
<dbReference type="InterPro" id="IPR014721">
    <property type="entry name" value="Ribsml_uS5_D2-typ_fold_subgr"/>
</dbReference>
<sequence length="621" mass="66473">LGIASLNANAAMTAHIHAPAVILQNNTGTLTVINLTVTAGTGKVVINGPAIVAQSTLNSSEIAVQVASNYLHVNEHYYNFEYYIDNATNVSGPSAGTAMTLLAISALSNRPLLNNFTVTGTMSYNGTIGEIGGVYDKASAAASNGMGFFMVPRAPPQSQEELLYYLIQNTFSIPLIQVSNISDAAAYAFSYNRSMYSNEANYSLFTNYNVSRMPNAILQCRGDCQTSGFHILVNFTFNMTAGEIGNLTSRFGNVTGQLSAQLSEAENISGKGYLYLGADYAFLDYINAYYFAHYQSSKQAGIDTINSVANYCSSVKPASLNSNNYEFVLGGELRQLWGAYTASSLAQTYNLTAIDSDGVLNNLYTAGEANAWCNSAGLMYGIAGNVSGTAASTPSSLKSVALRSINNARAYGLNMYLQTAQQAYSNSNYPLAILDASYARAIYGLSTNVTSMSVNKLISNARSIASNSTFGVWATQFANEADFYASEASISSNSSTARGFAEQAYQTAALAQMISNDTQLIASSLIPNTTTTTSPINVTTVPQQSVTPPGAITLSGTTVAFIIFSVVILLVAVLIVLLIVLYLLISMSKRLREIHLGTRQDRRNEMNAKRVGAAKQRRNRQ</sequence>
<dbReference type="Gene3D" id="3.30.230.10">
    <property type="match status" value="1"/>
</dbReference>
<dbReference type="GO" id="GO:0006508">
    <property type="term" value="P:proteolysis"/>
    <property type="evidence" value="ECO:0007669"/>
    <property type="project" value="InterPro"/>
</dbReference>
<dbReference type="InterPro" id="IPR020568">
    <property type="entry name" value="Ribosomal_Su5_D2-typ_SF"/>
</dbReference>
<protein>
    <submittedName>
        <fullName evidence="3">Peptidase S16 lon domain protein</fullName>
    </submittedName>
</protein>
<dbReference type="Pfam" id="PF05362">
    <property type="entry name" value="Lon_C"/>
    <property type="match status" value="1"/>
</dbReference>
<dbReference type="InterPro" id="IPR027065">
    <property type="entry name" value="Lon_Prtase"/>
</dbReference>
<dbReference type="PANTHER" id="PTHR10046">
    <property type="entry name" value="ATP DEPENDENT LON PROTEASE FAMILY MEMBER"/>
    <property type="match status" value="1"/>
</dbReference>
<comment type="caution">
    <text evidence="3">The sequence shown here is derived from an EMBL/GenBank/DDBJ whole genome shotgun (WGS) entry which is preliminary data.</text>
</comment>
<feature type="domain" description="Lon proteolytic" evidence="2">
    <location>
        <begin position="28"/>
        <end position="167"/>
    </location>
</feature>
<dbReference type="GO" id="GO:0004252">
    <property type="term" value="F:serine-type endopeptidase activity"/>
    <property type="evidence" value="ECO:0007669"/>
    <property type="project" value="InterPro"/>
</dbReference>
<dbReference type="AlphaFoldDB" id="T1AZ61"/>
<evidence type="ECO:0000259" key="2">
    <source>
        <dbReference type="Pfam" id="PF05362"/>
    </source>
</evidence>
<proteinExistence type="predicted"/>
<dbReference type="InterPro" id="IPR008269">
    <property type="entry name" value="Lon_proteolytic"/>
</dbReference>
<keyword evidence="1" id="KW-0812">Transmembrane</keyword>
<keyword evidence="1" id="KW-1133">Transmembrane helix</keyword>
<reference evidence="3" key="1">
    <citation type="submission" date="2013-08" db="EMBL/GenBank/DDBJ databases">
        <authorList>
            <person name="Mendez C."/>
            <person name="Richter M."/>
            <person name="Ferrer M."/>
            <person name="Sanchez J."/>
        </authorList>
    </citation>
    <scope>NUCLEOTIDE SEQUENCE</scope>
</reference>
<dbReference type="SUPFAM" id="SSF54211">
    <property type="entry name" value="Ribosomal protein S5 domain 2-like"/>
    <property type="match status" value="1"/>
</dbReference>
<name>T1AZ61_9ZZZZ</name>
<dbReference type="GO" id="GO:0005524">
    <property type="term" value="F:ATP binding"/>
    <property type="evidence" value="ECO:0007669"/>
    <property type="project" value="InterPro"/>
</dbReference>
<dbReference type="GO" id="GO:0030163">
    <property type="term" value="P:protein catabolic process"/>
    <property type="evidence" value="ECO:0007669"/>
    <property type="project" value="InterPro"/>
</dbReference>
<dbReference type="GO" id="GO:0004176">
    <property type="term" value="F:ATP-dependent peptidase activity"/>
    <property type="evidence" value="ECO:0007669"/>
    <property type="project" value="InterPro"/>
</dbReference>